<comment type="caution">
    <text evidence="1">The sequence shown here is derived from an EMBL/GenBank/DDBJ whole genome shotgun (WGS) entry which is preliminary data.</text>
</comment>
<accession>A0ACC2AFV1</accession>
<organism evidence="1 2">
    <name type="scientific">Diphasiastrum complanatum</name>
    <name type="common">Issler's clubmoss</name>
    <name type="synonym">Lycopodium complanatum</name>
    <dbReference type="NCBI Taxonomy" id="34168"/>
    <lineage>
        <taxon>Eukaryota</taxon>
        <taxon>Viridiplantae</taxon>
        <taxon>Streptophyta</taxon>
        <taxon>Embryophyta</taxon>
        <taxon>Tracheophyta</taxon>
        <taxon>Lycopodiopsida</taxon>
        <taxon>Lycopodiales</taxon>
        <taxon>Lycopodiaceae</taxon>
        <taxon>Lycopodioideae</taxon>
        <taxon>Diphasiastrum</taxon>
    </lineage>
</organism>
<sequence>MVQRGYVTDMAENSSQGKRIPERYEAEAGNLGSKQNVMLNEVRIFRVSVDVRSFKASVQLPMRAMNVFVRVILPQEIVKLALAAPLPGNVAKLTAPLRTYPPVLVERGCEIAIPNGYVALELPASVAGLAATLSQDPQLVAQVLHRDRYAADSVVGVAHIPMAPLMQEPWLDGYAPVFTSGNQFFARREEQVLVGAIRVILTAEELVPVPGLHKKTQKTFGNSGKANTQFAGLEESLTVLKNHFGKSMNSKAVGVQTEKGNVSFKEAESEGVFPDEQDANLLDAQSNFEPEVQHISSEGRDGYGKLQSTTNKEEELRRRPEYELAWEFELWRRAEEVKWRADLKEKEVARLGALESEWKRREQERTIAVDKMQVELANIESKLRSKLLILEKRERALVLAEEEASLRRDALERDYAQRTADAQVAVKRLQSECEHRLELEGSKYAALKEQYEILEQRMGIANATLTSIEREFADYRATQRTSSEAELTGQIMLLKQQYHDLQGKAELTLKSRNEYKAQVLHMAKELAHHHRHQPQEKVSETTDDRRQIALPSLMESHAHKTREEKFELQTLKEQINRLQMNEQTAMAAATAAAVATAAVSRQFPEVSQHSRGDCFSPCDYAVKAETEPEEGKNWVHFHDNPDPIHTIHYNENKRPAKDVHENLLKDGSSDVSRKQNLSIDKGKEFLRKPLIEVEQKRSARVDTPEQRISYSSDQFELPKGSRSYMFELSEFQKSEILRLTKQRDDLLQTGVYTVNDRIIRGLDQEIHRLESVDTNVFNL</sequence>
<evidence type="ECO:0000313" key="2">
    <source>
        <dbReference type="Proteomes" id="UP001162992"/>
    </source>
</evidence>
<reference evidence="2" key="1">
    <citation type="journal article" date="2024" name="Proc. Natl. Acad. Sci. U.S.A.">
        <title>Extraordinary preservation of gene collinearity over three hundred million years revealed in homosporous lycophytes.</title>
        <authorList>
            <person name="Li C."/>
            <person name="Wickell D."/>
            <person name="Kuo L.Y."/>
            <person name="Chen X."/>
            <person name="Nie B."/>
            <person name="Liao X."/>
            <person name="Peng D."/>
            <person name="Ji J."/>
            <person name="Jenkins J."/>
            <person name="Williams M."/>
            <person name="Shu S."/>
            <person name="Plott C."/>
            <person name="Barry K."/>
            <person name="Rajasekar S."/>
            <person name="Grimwood J."/>
            <person name="Han X."/>
            <person name="Sun S."/>
            <person name="Hou Z."/>
            <person name="He W."/>
            <person name="Dai G."/>
            <person name="Sun C."/>
            <person name="Schmutz J."/>
            <person name="Leebens-Mack J.H."/>
            <person name="Li F.W."/>
            <person name="Wang L."/>
        </authorList>
    </citation>
    <scope>NUCLEOTIDE SEQUENCE [LARGE SCALE GENOMIC DNA]</scope>
    <source>
        <strain evidence="2">cv. PW_Plant_1</strain>
    </source>
</reference>
<dbReference type="Proteomes" id="UP001162992">
    <property type="component" value="Chromosome 22"/>
</dbReference>
<gene>
    <name evidence="1" type="ORF">O6H91_22G054400</name>
</gene>
<keyword evidence="2" id="KW-1185">Reference proteome</keyword>
<name>A0ACC2AFV1_DIPCM</name>
<protein>
    <submittedName>
        <fullName evidence="1">Uncharacterized protein</fullName>
    </submittedName>
</protein>
<dbReference type="EMBL" id="CM055113">
    <property type="protein sequence ID" value="KAJ7516335.1"/>
    <property type="molecule type" value="Genomic_DNA"/>
</dbReference>
<proteinExistence type="predicted"/>
<evidence type="ECO:0000313" key="1">
    <source>
        <dbReference type="EMBL" id="KAJ7516335.1"/>
    </source>
</evidence>